<feature type="region of interest" description="Disordered" evidence="1">
    <location>
        <begin position="56"/>
        <end position="116"/>
    </location>
</feature>
<evidence type="ECO:0000313" key="3">
    <source>
        <dbReference type="Proteomes" id="UP000268162"/>
    </source>
</evidence>
<evidence type="ECO:0000256" key="1">
    <source>
        <dbReference type="SAM" id="MobiDB-lite"/>
    </source>
</evidence>
<feature type="compositionally biased region" description="Polar residues" evidence="1">
    <location>
        <begin position="80"/>
        <end position="89"/>
    </location>
</feature>
<sequence>MIFDASLKRAQPTNLPTAIPIPPQPLPTPLYKFKMRFTSSAVTVCLLGLVALSFANASNPGSGPDAHTPGHGSDIGNRPSGKSNTSPHSPGQGKNKPASDRKADPSSKDPNGPNRH</sequence>
<name>A0A4P9ZZR2_9FUNG</name>
<organism evidence="2 3">
    <name type="scientific">Dimargaris cristalligena</name>
    <dbReference type="NCBI Taxonomy" id="215637"/>
    <lineage>
        <taxon>Eukaryota</taxon>
        <taxon>Fungi</taxon>
        <taxon>Fungi incertae sedis</taxon>
        <taxon>Zoopagomycota</taxon>
        <taxon>Kickxellomycotina</taxon>
        <taxon>Dimargaritomycetes</taxon>
        <taxon>Dimargaritales</taxon>
        <taxon>Dimargaritaceae</taxon>
        <taxon>Dimargaris</taxon>
    </lineage>
</organism>
<dbReference type="Proteomes" id="UP000268162">
    <property type="component" value="Unassembled WGS sequence"/>
</dbReference>
<proteinExistence type="predicted"/>
<reference evidence="3" key="1">
    <citation type="journal article" date="2018" name="Nat. Microbiol.">
        <title>Leveraging single-cell genomics to expand the fungal tree of life.</title>
        <authorList>
            <person name="Ahrendt S.R."/>
            <person name="Quandt C.A."/>
            <person name="Ciobanu D."/>
            <person name="Clum A."/>
            <person name="Salamov A."/>
            <person name="Andreopoulos B."/>
            <person name="Cheng J.F."/>
            <person name="Woyke T."/>
            <person name="Pelin A."/>
            <person name="Henrissat B."/>
            <person name="Reynolds N.K."/>
            <person name="Benny G.L."/>
            <person name="Smith M.E."/>
            <person name="James T.Y."/>
            <person name="Grigoriev I.V."/>
        </authorList>
    </citation>
    <scope>NUCLEOTIDE SEQUENCE [LARGE SCALE GENOMIC DNA]</scope>
    <source>
        <strain evidence="3">RSA 468</strain>
    </source>
</reference>
<feature type="region of interest" description="Disordered" evidence="1">
    <location>
        <begin position="1"/>
        <end position="25"/>
    </location>
</feature>
<feature type="compositionally biased region" description="Basic and acidic residues" evidence="1">
    <location>
        <begin position="97"/>
        <end position="107"/>
    </location>
</feature>
<gene>
    <name evidence="2" type="ORF">BJ085DRAFT_38469</name>
</gene>
<protein>
    <submittedName>
        <fullName evidence="2">Uncharacterized protein</fullName>
    </submittedName>
</protein>
<dbReference type="EMBL" id="ML002284">
    <property type="protein sequence ID" value="RKP39284.1"/>
    <property type="molecule type" value="Genomic_DNA"/>
</dbReference>
<accession>A0A4P9ZZR2</accession>
<evidence type="ECO:0000313" key="2">
    <source>
        <dbReference type="EMBL" id="RKP39284.1"/>
    </source>
</evidence>
<keyword evidence="3" id="KW-1185">Reference proteome</keyword>
<dbReference type="AlphaFoldDB" id="A0A4P9ZZR2"/>